<dbReference type="AlphaFoldDB" id="A0A173RT49"/>
<feature type="transmembrane region" description="Helical" evidence="1">
    <location>
        <begin position="12"/>
        <end position="31"/>
    </location>
</feature>
<dbReference type="Pfam" id="PF11457">
    <property type="entry name" value="DUF3021"/>
    <property type="match status" value="1"/>
</dbReference>
<feature type="transmembrane region" description="Helical" evidence="1">
    <location>
        <begin position="105"/>
        <end position="126"/>
    </location>
</feature>
<gene>
    <name evidence="2" type="ORF">ERS852444_00575</name>
</gene>
<evidence type="ECO:0000313" key="2">
    <source>
        <dbReference type="EMBL" id="CUM80926.1"/>
    </source>
</evidence>
<protein>
    <submittedName>
        <fullName evidence="2">Protein of uncharacterized function (DUF3021)</fullName>
    </submittedName>
</protein>
<reference evidence="2 3" key="1">
    <citation type="submission" date="2015-09" db="EMBL/GenBank/DDBJ databases">
        <authorList>
            <consortium name="Pathogen Informatics"/>
        </authorList>
    </citation>
    <scope>NUCLEOTIDE SEQUENCE [LARGE SCALE GENOMIC DNA]</scope>
    <source>
        <strain evidence="2 3">2789STDY5608887</strain>
    </source>
</reference>
<accession>A0A173RT49</accession>
<dbReference type="RefSeq" id="WP_055167779.1">
    <property type="nucleotide sequence ID" value="NZ_CYXX01000003.1"/>
</dbReference>
<dbReference type="Proteomes" id="UP000095453">
    <property type="component" value="Unassembled WGS sequence"/>
</dbReference>
<keyword evidence="1" id="KW-1133">Transmembrane helix</keyword>
<keyword evidence="1" id="KW-0812">Transmembrane</keyword>
<feature type="transmembrane region" description="Helical" evidence="1">
    <location>
        <begin position="77"/>
        <end position="99"/>
    </location>
</feature>
<proteinExistence type="predicted"/>
<organism evidence="2 3">
    <name type="scientific">Roseburia inulinivorans</name>
    <dbReference type="NCBI Taxonomy" id="360807"/>
    <lineage>
        <taxon>Bacteria</taxon>
        <taxon>Bacillati</taxon>
        <taxon>Bacillota</taxon>
        <taxon>Clostridia</taxon>
        <taxon>Lachnospirales</taxon>
        <taxon>Lachnospiraceae</taxon>
        <taxon>Roseburia</taxon>
    </lineage>
</organism>
<name>A0A173RT49_9FIRM</name>
<dbReference type="EMBL" id="CYXX01000003">
    <property type="protein sequence ID" value="CUM80926.1"/>
    <property type="molecule type" value="Genomic_DNA"/>
</dbReference>
<dbReference type="InterPro" id="IPR021560">
    <property type="entry name" value="DUF3021"/>
</dbReference>
<evidence type="ECO:0000313" key="3">
    <source>
        <dbReference type="Proteomes" id="UP000095453"/>
    </source>
</evidence>
<evidence type="ECO:0000256" key="1">
    <source>
        <dbReference type="SAM" id="Phobius"/>
    </source>
</evidence>
<keyword evidence="1" id="KW-0472">Membrane</keyword>
<feature type="transmembrane region" description="Helical" evidence="1">
    <location>
        <begin position="37"/>
        <end position="57"/>
    </location>
</feature>
<sequence length="147" mass="16557">MAEKLKMLMDIFGKVTFGVLIAAAVFISVFGGFDAQISVKILWQILAVSAVCSVPVLMFDSDASKELSKKGMFARQLLYFIFVNIVVLGLGKLFEWFSFQNFSMVLFMEVLIIAVYAVVNIICYLSDRADAQSMNKKLLEMKKNKKE</sequence>